<gene>
    <name evidence="1" type="ORF">N5I32_14665</name>
</gene>
<evidence type="ECO:0000313" key="2">
    <source>
        <dbReference type="Proteomes" id="UP001205601"/>
    </source>
</evidence>
<organism evidence="1 2">
    <name type="scientific">Albidovulum sediminis</name>
    <dbReference type="NCBI Taxonomy" id="3066345"/>
    <lineage>
        <taxon>Bacteria</taxon>
        <taxon>Pseudomonadati</taxon>
        <taxon>Pseudomonadota</taxon>
        <taxon>Alphaproteobacteria</taxon>
        <taxon>Rhodobacterales</taxon>
        <taxon>Paracoccaceae</taxon>
        <taxon>Albidovulum</taxon>
    </lineage>
</organism>
<sequence length="99" mass="10680">MAVSAIAASRMPVARSSDLAIPLACFMLQGKVWTTASAKAGHAGTWKARDQADEGPTLSRSDARHVLPRHFLKGKGMADILAAALRRLERLMRAINGRE</sequence>
<dbReference type="RefSeq" id="WP_261496615.1">
    <property type="nucleotide sequence ID" value="NZ_JAOCQF010000002.1"/>
</dbReference>
<protein>
    <submittedName>
        <fullName evidence="1">Uncharacterized protein</fullName>
    </submittedName>
</protein>
<keyword evidence="2" id="KW-1185">Reference proteome</keyword>
<dbReference type="EMBL" id="JAOCQF010000002">
    <property type="protein sequence ID" value="MCT8330763.1"/>
    <property type="molecule type" value="Genomic_DNA"/>
</dbReference>
<accession>A0ABT2NRQ2</accession>
<evidence type="ECO:0000313" key="1">
    <source>
        <dbReference type="EMBL" id="MCT8330763.1"/>
    </source>
</evidence>
<dbReference type="Proteomes" id="UP001205601">
    <property type="component" value="Unassembled WGS sequence"/>
</dbReference>
<proteinExistence type="predicted"/>
<comment type="caution">
    <text evidence="1">The sequence shown here is derived from an EMBL/GenBank/DDBJ whole genome shotgun (WGS) entry which is preliminary data.</text>
</comment>
<reference evidence="2" key="1">
    <citation type="submission" date="2023-07" db="EMBL/GenBank/DDBJ databases">
        <title>Defluviimonas sediminis sp. nov., isolated from mangrove sediment.</title>
        <authorList>
            <person name="Liu L."/>
            <person name="Li J."/>
            <person name="Huang Y."/>
            <person name="Pan J."/>
            <person name="Li M."/>
        </authorList>
    </citation>
    <scope>NUCLEOTIDE SEQUENCE [LARGE SCALE GENOMIC DNA]</scope>
    <source>
        <strain evidence="2">FT324</strain>
    </source>
</reference>
<name>A0ABT2NRQ2_9RHOB</name>